<evidence type="ECO:0000313" key="5">
    <source>
        <dbReference type="EMBL" id="ANS67314.1"/>
    </source>
</evidence>
<dbReference type="KEGG" id="sls:SLINC_5090"/>
<accession>A0A1B1MFH1</accession>
<dbReference type="SMART" id="SM00422">
    <property type="entry name" value="HTH_MERR"/>
    <property type="match status" value="1"/>
</dbReference>
<dbReference type="PATRIC" id="fig|1915.4.peg.5643"/>
<dbReference type="PRINTS" id="PR00040">
    <property type="entry name" value="HTHMERR"/>
</dbReference>
<dbReference type="PANTHER" id="PTHR30204:SF69">
    <property type="entry name" value="MERR-FAMILY TRANSCRIPTIONAL REGULATOR"/>
    <property type="match status" value="1"/>
</dbReference>
<evidence type="ECO:0000256" key="4">
    <source>
        <dbReference type="ARBA" id="ARBA00023163"/>
    </source>
</evidence>
<dbReference type="OrthoDB" id="3824912at2"/>
<evidence type="ECO:0000256" key="2">
    <source>
        <dbReference type="ARBA" id="ARBA00023015"/>
    </source>
</evidence>
<dbReference type="AlphaFoldDB" id="A0A1B1MFH1"/>
<gene>
    <name evidence="5" type="ORF">SLINC_5090</name>
</gene>
<evidence type="ECO:0000256" key="3">
    <source>
        <dbReference type="ARBA" id="ARBA00023125"/>
    </source>
</evidence>
<proteinExistence type="predicted"/>
<dbReference type="STRING" id="1915.SLINC_5090"/>
<protein>
    <submittedName>
        <fullName evidence="5">MerR family transcriptional regulator</fullName>
    </submittedName>
</protein>
<dbReference type="RefSeq" id="WP_067437984.1">
    <property type="nucleotide sequence ID" value="NZ_CP016438.1"/>
</dbReference>
<evidence type="ECO:0000313" key="6">
    <source>
        <dbReference type="Proteomes" id="UP000092598"/>
    </source>
</evidence>
<keyword evidence="2" id="KW-0805">Transcription regulation</keyword>
<dbReference type="PANTHER" id="PTHR30204">
    <property type="entry name" value="REDOX-CYCLING DRUG-SENSING TRANSCRIPTIONAL ACTIVATOR SOXR"/>
    <property type="match status" value="1"/>
</dbReference>
<keyword evidence="1" id="KW-0678">Repressor</keyword>
<dbReference type="EMBL" id="CP016438">
    <property type="protein sequence ID" value="ANS67314.1"/>
    <property type="molecule type" value="Genomic_DNA"/>
</dbReference>
<dbReference type="PROSITE" id="PS50937">
    <property type="entry name" value="HTH_MERR_2"/>
    <property type="match status" value="1"/>
</dbReference>
<dbReference type="InterPro" id="IPR000551">
    <property type="entry name" value="MerR-type_HTH_dom"/>
</dbReference>
<dbReference type="GO" id="GO:0003677">
    <property type="term" value="F:DNA binding"/>
    <property type="evidence" value="ECO:0007669"/>
    <property type="project" value="UniProtKB-KW"/>
</dbReference>
<dbReference type="GO" id="GO:0003700">
    <property type="term" value="F:DNA-binding transcription factor activity"/>
    <property type="evidence" value="ECO:0007669"/>
    <property type="project" value="InterPro"/>
</dbReference>
<keyword evidence="6" id="KW-1185">Reference proteome</keyword>
<dbReference type="Gene3D" id="1.10.1660.10">
    <property type="match status" value="1"/>
</dbReference>
<keyword evidence="3" id="KW-0238">DNA-binding</keyword>
<name>A0A1B1MFH1_STRLN</name>
<organism evidence="5 6">
    <name type="scientific">Streptomyces lincolnensis</name>
    <dbReference type="NCBI Taxonomy" id="1915"/>
    <lineage>
        <taxon>Bacteria</taxon>
        <taxon>Bacillati</taxon>
        <taxon>Actinomycetota</taxon>
        <taxon>Actinomycetes</taxon>
        <taxon>Kitasatosporales</taxon>
        <taxon>Streptomycetaceae</taxon>
        <taxon>Streptomyces</taxon>
    </lineage>
</organism>
<dbReference type="Pfam" id="PF13411">
    <property type="entry name" value="MerR_1"/>
    <property type="match status" value="1"/>
</dbReference>
<dbReference type="SUPFAM" id="SSF46955">
    <property type="entry name" value="Putative DNA-binding domain"/>
    <property type="match status" value="1"/>
</dbReference>
<dbReference type="InterPro" id="IPR009061">
    <property type="entry name" value="DNA-bd_dom_put_sf"/>
</dbReference>
<reference evidence="5 6" key="1">
    <citation type="submission" date="2016-07" db="EMBL/GenBank/DDBJ databases">
        <title>Enhancement of antibiotic productionsby engineered nitrateutilization in actinobacteria.</title>
        <authorList>
            <person name="Meng S.C."/>
        </authorList>
    </citation>
    <scope>NUCLEOTIDE SEQUENCE [LARGE SCALE GENOMIC DNA]</scope>
    <source>
        <strain evidence="5 6">NRRL 2936</strain>
    </source>
</reference>
<dbReference type="CDD" id="cd01282">
    <property type="entry name" value="HTH_MerR-like_sg3"/>
    <property type="match status" value="1"/>
</dbReference>
<keyword evidence="4" id="KW-0804">Transcription</keyword>
<evidence type="ECO:0000256" key="1">
    <source>
        <dbReference type="ARBA" id="ARBA00022491"/>
    </source>
</evidence>
<dbReference type="InterPro" id="IPR047057">
    <property type="entry name" value="MerR_fam"/>
</dbReference>
<dbReference type="Proteomes" id="UP000092598">
    <property type="component" value="Chromosome"/>
</dbReference>
<sequence length="139" mass="15355">MRIGELAHTTGTTTRALRYYEEHGLLHPERTSNGYRTYGPDAVQVVENIRLLLAAGLTTEDLLLIDGCLRDELLSDHSCADPGAKIAVFEQRLAVIQGRIDDLARVRAELLDRLGELRERAVPPGDRICPQRLAARAAA</sequence>